<dbReference type="Pfam" id="PF03771">
    <property type="entry name" value="SPDY"/>
    <property type="match status" value="2"/>
</dbReference>
<gene>
    <name evidence="3" type="ORF">IPT68_24795</name>
</gene>
<feature type="region of interest" description="Disordered" evidence="1">
    <location>
        <begin position="278"/>
        <end position="312"/>
    </location>
</feature>
<name>A0A7M2T510_STRCW</name>
<evidence type="ECO:0000256" key="1">
    <source>
        <dbReference type="SAM" id="MobiDB-lite"/>
    </source>
</evidence>
<keyword evidence="4" id="KW-1185">Reference proteome</keyword>
<accession>A0A7M2T510</accession>
<protein>
    <submittedName>
        <fullName evidence="3">DUF317 domain-containing protein</fullName>
    </submittedName>
</protein>
<proteinExistence type="predicted"/>
<dbReference type="InterPro" id="IPR005523">
    <property type="entry name" value="DUF317_SPDY"/>
</dbReference>
<dbReference type="EMBL" id="CP063374">
    <property type="protein sequence ID" value="QOV42983.1"/>
    <property type="molecule type" value="Genomic_DNA"/>
</dbReference>
<evidence type="ECO:0000313" key="3">
    <source>
        <dbReference type="EMBL" id="QOV42983.1"/>
    </source>
</evidence>
<feature type="compositionally biased region" description="Low complexity" evidence="1">
    <location>
        <begin position="294"/>
        <end position="312"/>
    </location>
</feature>
<evidence type="ECO:0000259" key="2">
    <source>
        <dbReference type="Pfam" id="PF03771"/>
    </source>
</evidence>
<feature type="domain" description="DUF317" evidence="2">
    <location>
        <begin position="168"/>
        <end position="236"/>
    </location>
</feature>
<sequence length="312" mass="34339">MPEPRPDPGLRRTQRAGRDRSDDDVLVAPGYLAGSAYCGDDAFVPLTHHYWHDMSDEMGNFYVTTMGSQLRIAYVPEASELMPDATALWQIRCRTDLHAPPTWTAAFTDETPPEIVAAVTAALDADVTAGRWDDEPYRERDDHPEMVWEVLRAARWQITVDGWHITATSPDRLARLEYRPPSSFGGHTVARDEAWRARILAVPDARRALWEADFHSATPAHLVAAFATALADPAPVSRERACVPRECHAHLRPLKPNAPAAPRAAAVPTPRDLARARAARGPALTTVSVPRWSTTTRPPAVAAPAVTPGPRR</sequence>
<dbReference type="Proteomes" id="UP000594008">
    <property type="component" value="Chromosome"/>
</dbReference>
<feature type="domain" description="DUF317" evidence="2">
    <location>
        <begin position="70"/>
        <end position="126"/>
    </location>
</feature>
<organism evidence="3 4">
    <name type="scientific">Streptomyces chromofuscus</name>
    <dbReference type="NCBI Taxonomy" id="42881"/>
    <lineage>
        <taxon>Bacteria</taxon>
        <taxon>Bacillati</taxon>
        <taxon>Actinomycetota</taxon>
        <taxon>Actinomycetes</taxon>
        <taxon>Kitasatosporales</taxon>
        <taxon>Streptomycetaceae</taxon>
        <taxon>Streptomyces</taxon>
    </lineage>
</organism>
<feature type="region of interest" description="Disordered" evidence="1">
    <location>
        <begin position="1"/>
        <end position="23"/>
    </location>
</feature>
<dbReference type="KEGG" id="schf:IPT68_24795"/>
<reference evidence="3 4" key="1">
    <citation type="submission" date="2020-10" db="EMBL/GenBank/DDBJ databases">
        <title>Streptomyces chromofuscus complate genome analysis.</title>
        <authorList>
            <person name="Anwar N."/>
        </authorList>
    </citation>
    <scope>NUCLEOTIDE SEQUENCE [LARGE SCALE GENOMIC DNA]</scope>
    <source>
        <strain evidence="3 4">DSM 40273</strain>
    </source>
</reference>
<evidence type="ECO:0000313" key="4">
    <source>
        <dbReference type="Proteomes" id="UP000594008"/>
    </source>
</evidence>
<dbReference type="AlphaFoldDB" id="A0A7M2T510"/>
<dbReference type="RefSeq" id="WP_189696572.1">
    <property type="nucleotide sequence ID" value="NZ_BMTA01000002.1"/>
</dbReference>